<dbReference type="Proteomes" id="UP000039865">
    <property type="component" value="Unassembled WGS sequence"/>
</dbReference>
<evidence type="ECO:0000256" key="1">
    <source>
        <dbReference type="SAM" id="Coils"/>
    </source>
</evidence>
<proteinExistence type="predicted"/>
<name>A0A078ARD5_STYLE</name>
<keyword evidence="4" id="KW-1185">Reference proteome</keyword>
<feature type="region of interest" description="Disordered" evidence="2">
    <location>
        <begin position="802"/>
        <end position="825"/>
    </location>
</feature>
<accession>A0A078ARD5</accession>
<organism evidence="3 4">
    <name type="scientific">Stylonychia lemnae</name>
    <name type="common">Ciliate</name>
    <dbReference type="NCBI Taxonomy" id="5949"/>
    <lineage>
        <taxon>Eukaryota</taxon>
        <taxon>Sar</taxon>
        <taxon>Alveolata</taxon>
        <taxon>Ciliophora</taxon>
        <taxon>Intramacronucleata</taxon>
        <taxon>Spirotrichea</taxon>
        <taxon>Stichotrichia</taxon>
        <taxon>Sporadotrichida</taxon>
        <taxon>Oxytrichidae</taxon>
        <taxon>Stylonychinae</taxon>
        <taxon>Stylonychia</taxon>
    </lineage>
</organism>
<feature type="region of interest" description="Disordered" evidence="2">
    <location>
        <begin position="598"/>
        <end position="636"/>
    </location>
</feature>
<feature type="compositionally biased region" description="Polar residues" evidence="2">
    <location>
        <begin position="804"/>
        <end position="815"/>
    </location>
</feature>
<gene>
    <name evidence="3" type="primary">Contig5491.g5874</name>
    <name evidence="3" type="ORF">STYLEM_14080</name>
</gene>
<keyword evidence="1" id="KW-0175">Coiled coil</keyword>
<reference evidence="3 4" key="1">
    <citation type="submission" date="2014-06" db="EMBL/GenBank/DDBJ databases">
        <authorList>
            <person name="Swart Estienne"/>
        </authorList>
    </citation>
    <scope>NUCLEOTIDE SEQUENCE [LARGE SCALE GENOMIC DNA]</scope>
    <source>
        <strain evidence="3 4">130c</strain>
    </source>
</reference>
<dbReference type="EMBL" id="CCKQ01013360">
    <property type="protein sequence ID" value="CDW85010.1"/>
    <property type="molecule type" value="Genomic_DNA"/>
</dbReference>
<feature type="region of interest" description="Disordered" evidence="2">
    <location>
        <begin position="1"/>
        <end position="31"/>
    </location>
</feature>
<evidence type="ECO:0000313" key="3">
    <source>
        <dbReference type="EMBL" id="CDW85010.1"/>
    </source>
</evidence>
<sequence length="920" mass="107097">MIQNSQSSPLKIHNVKNERHHSSSPQNQNDMFFQSGKLQNLSYLDIIRKRLKIPLAELLNRMAEAKEYLPIIKVMPKKVSDVELSIFELRDLLRSQYVTYTQLQIVNGTFKSDIDQLMENTTAQTIRKVIQIIDDKVPFEYLAELMKNKASFDQFKHQEKELLRVSADLERLMNRFGMIEMDHRRQTNVFDGVSREDVENMIRYKVEKAENDRRIAEIELRIGSLRKVMDSEIQTKNDMFKKIEKSIHEIDEQSQSQLKEKFQQGELERQIKQLMDKQSLNEYRLNEVGRKFMDFQDEIQQQLSDVQTSKIDVLGENMTQKFNDFDDKLMKLKNIIQQNMEMMNSQLLNSIDEANLRSMHDYLSKMELMNKRMMANEVTMKEMVQENQQLRSFKQRQLEVLGEQVQNCENMINQKFTLRLSQLEKDFGISMTVLNERLVTLEDEFTQIRGPLLDEFNRIRNESSGLLRELERQQGNYRELIADYVKTLDAKLQQLVIHPSQFLGDLETQDDLVRNSTKLKLKKQNHDGILSNQNMLASVINQQLLNTNSLLSLGSSELSNYLKSNKFLYQQHLKKHLRQQSQIPSVQKLDQQVTFQNNNSQQNVHQKSNNLSSPQSERSQQQILQQRQTQVQDNGQSPLSLSLISINNQIVEDASRYKLKIRTQSGARSATHTKRRNNSSIITSYLQNQNNSNNNSQLVDSEYQMNRGIHTGQTSKISNQQLQNDQKGPFFENENQLATVPIGGDYSTLLNNVANLKRKKQQQKLQLNKSLQQRKKNGARTTLNSSLDINSYSPKKIAELNKRSPISSGLQTHAHTQPDDRTMSNNPAGYVSQLKDSMRNSQLETPNIPPNFMKLKDAIVSLDENQTDATSLKHLDVKHPQTVTSQMYELEEKKQKRMLEKNLPITLHRFSHLMKDTKTQ</sequence>
<evidence type="ECO:0000256" key="2">
    <source>
        <dbReference type="SAM" id="MobiDB-lite"/>
    </source>
</evidence>
<dbReference type="InParanoid" id="A0A078ARD5"/>
<protein>
    <submittedName>
        <fullName evidence="3">Uncharacterized protein</fullName>
    </submittedName>
</protein>
<dbReference type="AlphaFoldDB" id="A0A078ARD5"/>
<feature type="compositionally biased region" description="Low complexity" evidence="2">
    <location>
        <begin position="615"/>
        <end position="632"/>
    </location>
</feature>
<evidence type="ECO:0000313" key="4">
    <source>
        <dbReference type="Proteomes" id="UP000039865"/>
    </source>
</evidence>
<feature type="compositionally biased region" description="Polar residues" evidence="2">
    <location>
        <begin position="598"/>
        <end position="614"/>
    </location>
</feature>
<feature type="coiled-coil region" evidence="1">
    <location>
        <begin position="746"/>
        <end position="773"/>
    </location>
</feature>